<dbReference type="SUPFAM" id="SSF52833">
    <property type="entry name" value="Thioredoxin-like"/>
    <property type="match status" value="1"/>
</dbReference>
<dbReference type="Proteomes" id="UP000180254">
    <property type="component" value="Unassembled WGS sequence"/>
</dbReference>
<dbReference type="InterPro" id="IPR014025">
    <property type="entry name" value="Glutaredoxin_subgr"/>
</dbReference>
<keyword evidence="9" id="KW-1185">Reference proteome</keyword>
<dbReference type="GO" id="GO:0015038">
    <property type="term" value="F:glutathione disulfide oxidoreductase activity"/>
    <property type="evidence" value="ECO:0007669"/>
    <property type="project" value="UniProtKB-UniRule"/>
</dbReference>
<proteinExistence type="inferred from homology"/>
<evidence type="ECO:0000313" key="9">
    <source>
        <dbReference type="Proteomes" id="UP000180254"/>
    </source>
</evidence>
<accession>A0A1S1V9I1</accession>
<sequence length="90" mass="10035">MKKITLYTKDYCPYCKSAAALLEEKGVEFTELDVTNDQAELDKAIAISNCKTVPQLFVNGKFIGGFDDMKDLDDKKELDDILGVPCQGYC</sequence>
<dbReference type="PROSITE" id="PS51354">
    <property type="entry name" value="GLUTAREDOXIN_2"/>
    <property type="match status" value="1"/>
</dbReference>
<dbReference type="PRINTS" id="PR00160">
    <property type="entry name" value="GLUTAREDOXIN"/>
</dbReference>
<dbReference type="InterPro" id="IPR011900">
    <property type="entry name" value="GRX_bact"/>
</dbReference>
<evidence type="ECO:0000313" key="8">
    <source>
        <dbReference type="EMBL" id="OHW63174.1"/>
    </source>
</evidence>
<evidence type="ECO:0000259" key="7">
    <source>
        <dbReference type="Pfam" id="PF00462"/>
    </source>
</evidence>
<reference evidence="8 9" key="1">
    <citation type="submission" date="2016-09" db="EMBL/GenBank/DDBJ databases">
        <title>Genome sequence of Eubacterium angustum.</title>
        <authorList>
            <person name="Poehlein A."/>
            <person name="Daniel R."/>
        </authorList>
    </citation>
    <scope>NUCLEOTIDE SEQUENCE [LARGE SCALE GENOMIC DNA]</scope>
    <source>
        <strain evidence="8 9">DSM 1989</strain>
    </source>
</reference>
<dbReference type="GO" id="GO:0005737">
    <property type="term" value="C:cytoplasm"/>
    <property type="evidence" value="ECO:0007669"/>
    <property type="project" value="TreeGrafter"/>
</dbReference>
<protein>
    <recommendedName>
        <fullName evidence="6">Glutaredoxin</fullName>
    </recommendedName>
</protein>
<evidence type="ECO:0000256" key="5">
    <source>
        <dbReference type="ARBA" id="ARBA00023284"/>
    </source>
</evidence>
<comment type="function">
    <text evidence="6">Has a glutathione-disulfide oxidoreductase activity in the presence of NADPH and glutathione reductase. Reduces low molecular weight disulfides and proteins.</text>
</comment>
<gene>
    <name evidence="8" type="primary">grxC_1</name>
    <name evidence="8" type="ORF">EUAN_00380</name>
</gene>
<evidence type="ECO:0000256" key="2">
    <source>
        <dbReference type="ARBA" id="ARBA00022448"/>
    </source>
</evidence>
<evidence type="ECO:0000256" key="4">
    <source>
        <dbReference type="ARBA" id="ARBA00023157"/>
    </source>
</evidence>
<dbReference type="GO" id="GO:0045454">
    <property type="term" value="P:cell redox homeostasis"/>
    <property type="evidence" value="ECO:0007669"/>
    <property type="project" value="InterPro"/>
</dbReference>
<feature type="domain" description="Glutaredoxin" evidence="7">
    <location>
        <begin position="4"/>
        <end position="63"/>
    </location>
</feature>
<evidence type="ECO:0000256" key="1">
    <source>
        <dbReference type="ARBA" id="ARBA00007787"/>
    </source>
</evidence>
<name>A0A1S1V9I1_9FIRM</name>
<dbReference type="Gene3D" id="3.40.30.10">
    <property type="entry name" value="Glutaredoxin"/>
    <property type="match status" value="1"/>
</dbReference>
<dbReference type="PROSITE" id="PS00195">
    <property type="entry name" value="GLUTAREDOXIN_1"/>
    <property type="match status" value="1"/>
</dbReference>
<dbReference type="PANTHER" id="PTHR45694:SF18">
    <property type="entry name" value="GLUTAREDOXIN-1-RELATED"/>
    <property type="match status" value="1"/>
</dbReference>
<dbReference type="EMBL" id="MKIE01000001">
    <property type="protein sequence ID" value="OHW63174.1"/>
    <property type="molecule type" value="Genomic_DNA"/>
</dbReference>
<keyword evidence="5 6" id="KW-0676">Redox-active center</keyword>
<evidence type="ECO:0000256" key="3">
    <source>
        <dbReference type="ARBA" id="ARBA00022982"/>
    </source>
</evidence>
<keyword evidence="3 6" id="KW-0249">Electron transport</keyword>
<dbReference type="AlphaFoldDB" id="A0A1S1V9I1"/>
<dbReference type="InterPro" id="IPR036249">
    <property type="entry name" value="Thioredoxin-like_sf"/>
</dbReference>
<dbReference type="InterPro" id="IPR011767">
    <property type="entry name" value="GLR_AS"/>
</dbReference>
<dbReference type="InterPro" id="IPR002109">
    <property type="entry name" value="Glutaredoxin"/>
</dbReference>
<comment type="caution">
    <text evidence="8">The sequence shown here is derived from an EMBL/GenBank/DDBJ whole genome shotgun (WGS) entry which is preliminary data.</text>
</comment>
<dbReference type="NCBIfam" id="TIGR02181">
    <property type="entry name" value="GRX_bact"/>
    <property type="match status" value="1"/>
</dbReference>
<keyword evidence="4" id="KW-1015">Disulfide bond</keyword>
<dbReference type="PANTHER" id="PTHR45694">
    <property type="entry name" value="GLUTAREDOXIN 2"/>
    <property type="match status" value="1"/>
</dbReference>
<evidence type="ECO:0000256" key="6">
    <source>
        <dbReference type="RuleBase" id="RU364065"/>
    </source>
</evidence>
<keyword evidence="2 6" id="KW-0813">Transport</keyword>
<dbReference type="STRING" id="39480.EUAN_00380"/>
<dbReference type="GO" id="GO:0034599">
    <property type="term" value="P:cellular response to oxidative stress"/>
    <property type="evidence" value="ECO:0007669"/>
    <property type="project" value="TreeGrafter"/>
</dbReference>
<dbReference type="RefSeq" id="WP_071060476.1">
    <property type="nucleotide sequence ID" value="NZ_MKIE01000001.1"/>
</dbReference>
<dbReference type="Pfam" id="PF00462">
    <property type="entry name" value="Glutaredoxin"/>
    <property type="match status" value="1"/>
</dbReference>
<dbReference type="OrthoDB" id="9795531at2"/>
<organism evidence="8 9">
    <name type="scientific">Andreesenia angusta</name>
    <dbReference type="NCBI Taxonomy" id="39480"/>
    <lineage>
        <taxon>Bacteria</taxon>
        <taxon>Bacillati</taxon>
        <taxon>Bacillota</taxon>
        <taxon>Tissierellia</taxon>
        <taxon>Tissierellales</taxon>
        <taxon>Gottschalkiaceae</taxon>
        <taxon>Andreesenia</taxon>
    </lineage>
</organism>
<keyword evidence="6" id="KW-0963">Cytoplasm</keyword>
<comment type="similarity">
    <text evidence="1 6">Belongs to the glutaredoxin family.</text>
</comment>